<proteinExistence type="inferred from homology"/>
<reference evidence="2 3" key="1">
    <citation type="submission" date="2020-07" db="EMBL/GenBank/DDBJ databases">
        <title>Diversity of carbapenemase encoding genes among Pseudomonas putida group clinical isolates in a tertiary Brazilian hospital.</title>
        <authorList>
            <person name="Alberto-Lei F."/>
            <person name="Nodari C.S."/>
            <person name="Streling A.P."/>
            <person name="Paulino J.T."/>
            <person name="Bessa-Neto F.O."/>
            <person name="Cayo R."/>
            <person name="Gales A.C."/>
        </authorList>
    </citation>
    <scope>NUCLEOTIDE SEQUENCE [LARGE SCALE GENOMIC DNA]</scope>
    <source>
        <strain evidence="2 3">12464</strain>
    </source>
</reference>
<accession>A0A7W2L5A4</accession>
<comment type="similarity">
    <text evidence="1">Belongs to the HyuE racemase family.</text>
</comment>
<dbReference type="PANTHER" id="PTHR28047">
    <property type="entry name" value="PROTEIN DCG1"/>
    <property type="match status" value="1"/>
</dbReference>
<dbReference type="InterPro" id="IPR052186">
    <property type="entry name" value="Hydantoin_racemase-like"/>
</dbReference>
<dbReference type="InterPro" id="IPR053714">
    <property type="entry name" value="Iso_Racemase_Enz_sf"/>
</dbReference>
<dbReference type="AlphaFoldDB" id="A0A7W2L5A4"/>
<sequence length="218" mass="22925">MKILLINPNTSEETTRMMLSIAGKYAPAHWYITGITLSNSAAVINTPELLEDARQEILMRAAEREFEGFDAVIVAAFGDPGLDALRSSLAVPVVGIGESAIQAATAQGRPFAVVSITPQLSRSTAEQVVREGGRSLFAGIYYTADNPIPHTPGVRPLSEDIAIAANRALSGGNVSTLIIAGGPLASIADNLVLDVDCHIVQPLPCAIEKLQGLLQPGM</sequence>
<dbReference type="Proteomes" id="UP000553948">
    <property type="component" value="Unassembled WGS sequence"/>
</dbReference>
<gene>
    <name evidence="2" type="ORF">H4C47_22895</name>
</gene>
<dbReference type="Gene3D" id="3.40.50.12500">
    <property type="match status" value="1"/>
</dbReference>
<protein>
    <submittedName>
        <fullName evidence="2">Hydrogenase expression protein HupH</fullName>
    </submittedName>
</protein>
<name>A0A7W2L5A4_PSEPU</name>
<evidence type="ECO:0000256" key="1">
    <source>
        <dbReference type="ARBA" id="ARBA00038414"/>
    </source>
</evidence>
<dbReference type="EMBL" id="JACGDG010000023">
    <property type="protein sequence ID" value="MBA6118566.1"/>
    <property type="molecule type" value="Genomic_DNA"/>
</dbReference>
<dbReference type="PANTHER" id="PTHR28047:SF5">
    <property type="entry name" value="PROTEIN DCG1"/>
    <property type="match status" value="1"/>
</dbReference>
<comment type="caution">
    <text evidence="2">The sequence shown here is derived from an EMBL/GenBank/DDBJ whole genome shotgun (WGS) entry which is preliminary data.</text>
</comment>
<organism evidence="2 3">
    <name type="scientific">Pseudomonas putida</name>
    <name type="common">Arthrobacter siderocapsulatus</name>
    <dbReference type="NCBI Taxonomy" id="303"/>
    <lineage>
        <taxon>Bacteria</taxon>
        <taxon>Pseudomonadati</taxon>
        <taxon>Pseudomonadota</taxon>
        <taxon>Gammaproteobacteria</taxon>
        <taxon>Pseudomonadales</taxon>
        <taxon>Pseudomonadaceae</taxon>
        <taxon>Pseudomonas</taxon>
    </lineage>
</organism>
<dbReference type="Pfam" id="PF01177">
    <property type="entry name" value="Asp_Glu_race"/>
    <property type="match status" value="1"/>
</dbReference>
<evidence type="ECO:0000313" key="3">
    <source>
        <dbReference type="Proteomes" id="UP000553948"/>
    </source>
</evidence>
<dbReference type="GO" id="GO:0047661">
    <property type="term" value="F:amino-acid racemase activity"/>
    <property type="evidence" value="ECO:0007669"/>
    <property type="project" value="InterPro"/>
</dbReference>
<dbReference type="RefSeq" id="WP_176515791.1">
    <property type="nucleotide sequence ID" value="NZ_CP060529.1"/>
</dbReference>
<evidence type="ECO:0000313" key="2">
    <source>
        <dbReference type="EMBL" id="MBA6118566.1"/>
    </source>
</evidence>
<dbReference type="InterPro" id="IPR015942">
    <property type="entry name" value="Asp/Glu/hydantoin_racemase"/>
</dbReference>